<dbReference type="Proteomes" id="UP000612055">
    <property type="component" value="Unassembled WGS sequence"/>
</dbReference>
<dbReference type="InterPro" id="IPR038729">
    <property type="entry name" value="Rad50/SbcC_AAA"/>
</dbReference>
<evidence type="ECO:0000256" key="5">
    <source>
        <dbReference type="SAM" id="MobiDB-lite"/>
    </source>
</evidence>
<protein>
    <recommendedName>
        <fullName evidence="2">Structural maintenance of chromosomes protein 5</fullName>
    </recommendedName>
</protein>
<dbReference type="PANTHER" id="PTHR45916:SF1">
    <property type="entry name" value="STRUCTURAL MAINTENANCE OF CHROMOSOMES PROTEIN 5"/>
    <property type="match status" value="1"/>
</dbReference>
<dbReference type="GO" id="GO:0000724">
    <property type="term" value="P:double-strand break repair via homologous recombination"/>
    <property type="evidence" value="ECO:0007669"/>
    <property type="project" value="TreeGrafter"/>
</dbReference>
<dbReference type="PANTHER" id="PTHR45916">
    <property type="entry name" value="STRUCTURAL MAINTENANCE OF CHROMOSOMES PROTEIN 5"/>
    <property type="match status" value="1"/>
</dbReference>
<evidence type="ECO:0000256" key="3">
    <source>
        <dbReference type="ARBA" id="ARBA00023054"/>
    </source>
</evidence>
<feature type="compositionally biased region" description="Gly residues" evidence="5">
    <location>
        <begin position="87"/>
        <end position="97"/>
    </location>
</feature>
<feature type="region of interest" description="Disordered" evidence="5">
    <location>
        <begin position="82"/>
        <end position="141"/>
    </location>
</feature>
<feature type="compositionally biased region" description="Gly residues" evidence="5">
    <location>
        <begin position="119"/>
        <end position="134"/>
    </location>
</feature>
<accession>A0A835YG85</accession>
<dbReference type="EMBL" id="JAEHOE010000002">
    <property type="protein sequence ID" value="KAG2501172.1"/>
    <property type="molecule type" value="Genomic_DNA"/>
</dbReference>
<evidence type="ECO:0000256" key="2">
    <source>
        <dbReference type="ARBA" id="ARBA00018687"/>
    </source>
</evidence>
<evidence type="ECO:0000256" key="4">
    <source>
        <dbReference type="SAM" id="Coils"/>
    </source>
</evidence>
<feature type="domain" description="Rad50/SbcC-type AAA" evidence="6">
    <location>
        <begin position="8"/>
        <end position="259"/>
    </location>
</feature>
<organism evidence="7 8">
    <name type="scientific">Edaphochlamys debaryana</name>
    <dbReference type="NCBI Taxonomy" id="47281"/>
    <lineage>
        <taxon>Eukaryota</taxon>
        <taxon>Viridiplantae</taxon>
        <taxon>Chlorophyta</taxon>
        <taxon>core chlorophytes</taxon>
        <taxon>Chlorophyceae</taxon>
        <taxon>CS clade</taxon>
        <taxon>Chlamydomonadales</taxon>
        <taxon>Chlamydomonadales incertae sedis</taxon>
        <taxon>Edaphochlamys</taxon>
    </lineage>
</organism>
<dbReference type="SUPFAM" id="SSF52540">
    <property type="entry name" value="P-loop containing nucleoside triphosphate hydrolases"/>
    <property type="match status" value="1"/>
</dbReference>
<dbReference type="Gene3D" id="3.40.50.300">
    <property type="entry name" value="P-loop containing nucleotide triphosphate hydrolases"/>
    <property type="match status" value="2"/>
</dbReference>
<name>A0A835YG85_9CHLO</name>
<evidence type="ECO:0000313" key="8">
    <source>
        <dbReference type="Proteomes" id="UP000612055"/>
    </source>
</evidence>
<dbReference type="GO" id="GO:0016887">
    <property type="term" value="F:ATP hydrolysis activity"/>
    <property type="evidence" value="ECO:0007669"/>
    <property type="project" value="InterPro"/>
</dbReference>
<reference evidence="7" key="1">
    <citation type="journal article" date="2020" name="bioRxiv">
        <title>Comparative genomics of Chlamydomonas.</title>
        <authorList>
            <person name="Craig R.J."/>
            <person name="Hasan A.R."/>
            <person name="Ness R.W."/>
            <person name="Keightley P.D."/>
        </authorList>
    </citation>
    <scope>NUCLEOTIDE SEQUENCE</scope>
    <source>
        <strain evidence="7">CCAP 11/70</strain>
    </source>
</reference>
<gene>
    <name evidence="7" type="ORF">HYH03_000987</name>
</gene>
<feature type="region of interest" description="Disordered" evidence="5">
    <location>
        <begin position="841"/>
        <end position="863"/>
    </location>
</feature>
<dbReference type="OrthoDB" id="10254973at2759"/>
<dbReference type="InterPro" id="IPR027417">
    <property type="entry name" value="P-loop_NTPase"/>
</dbReference>
<comment type="caution">
    <text evidence="7">The sequence shown here is derived from an EMBL/GenBank/DDBJ whole genome shotgun (WGS) entry which is preliminary data.</text>
</comment>
<feature type="coiled-coil region" evidence="4">
    <location>
        <begin position="302"/>
        <end position="329"/>
    </location>
</feature>
<comment type="similarity">
    <text evidence="1">Belongs to the SMC family. SMC5 subfamily.</text>
</comment>
<keyword evidence="8" id="KW-1185">Reference proteome</keyword>
<feature type="compositionally biased region" description="Gly residues" evidence="5">
    <location>
        <begin position="849"/>
        <end position="861"/>
    </location>
</feature>
<dbReference type="AlphaFoldDB" id="A0A835YG85"/>
<feature type="coiled-coil region" evidence="4">
    <location>
        <begin position="404"/>
        <end position="438"/>
    </location>
</feature>
<evidence type="ECO:0000256" key="1">
    <source>
        <dbReference type="ARBA" id="ARBA00010171"/>
    </source>
</evidence>
<evidence type="ECO:0000259" key="6">
    <source>
        <dbReference type="Pfam" id="PF13476"/>
    </source>
</evidence>
<evidence type="ECO:0000313" key="7">
    <source>
        <dbReference type="EMBL" id="KAG2501172.1"/>
    </source>
</evidence>
<keyword evidence="3 4" id="KW-0175">Coiled coil</keyword>
<dbReference type="GO" id="GO:0003697">
    <property type="term" value="F:single-stranded DNA binding"/>
    <property type="evidence" value="ECO:0007669"/>
    <property type="project" value="TreeGrafter"/>
</dbReference>
<proteinExistence type="inferred from homology"/>
<dbReference type="GO" id="GO:0030915">
    <property type="term" value="C:Smc5-Smc6 complex"/>
    <property type="evidence" value="ECO:0007669"/>
    <property type="project" value="TreeGrafter"/>
</dbReference>
<feature type="region of interest" description="Disordered" evidence="5">
    <location>
        <begin position="1102"/>
        <end position="1133"/>
    </location>
</feature>
<feature type="coiled-coil region" evidence="4">
    <location>
        <begin position="879"/>
        <end position="945"/>
    </location>
</feature>
<dbReference type="Pfam" id="PF13476">
    <property type="entry name" value="AAA_23"/>
    <property type="match status" value="1"/>
</dbReference>
<feature type="compositionally biased region" description="Gly residues" evidence="5">
    <location>
        <begin position="1115"/>
        <end position="1125"/>
    </location>
</feature>
<sequence length="1162" mass="125416">MSFVGTLTLGCGPRINLVSGPNGSGKSSLVTAICVGLAGPMKALDRQKDPWELIRRGADAFETHIVLSGGPGKADIVVHRRTARGPRPGGGGGGAGGPRKRRKVGPGGGAAAAEDGSSGDEGGAGEGQGAGGEGHGSHTTWRLNGATASEKQIRRLTQELGIHFDNLCVFLPQERVVKFSQLEPAELLAATEEAIGDGHLKRQHERLQGAAGEVAAKAGELGRARERLQRLAGEQAAAQPEYNRLQRRNELKRDVERIQLKLLWLDRGAKREAQAAAAGALRAASAELEGARREQEAAREPLTAAQAQLQDQQKAARRLERQADEKAAELQGPGGLLTQLAALQARADSESEQLLALGGQHRQWAANIAHARGELDAARAEQQRLPQGPPAGEGERLAALDLELTAAASEVAAARVELRRAQDALRRVDEEIGRLEVAESNRSDRREQRLRKLDAACPGSRQLLAWLEATRAAGGFRRRVEGPALLEISPIADRHWAAGLELMLGAGNLGAVCTEDMADKNKVQDWLRQQRDAWKAQNRGRGGRVPFTNVVTYKASTSGPIPHPNGEAAQYRRYGVEATLDEVFEAPDLTKRTLVDVASLNTAYIGREQLNDDANINYLRHQTPVTKIITNLRTIFASNSRYRTNYQSAGYGKVRPARLLADDVVAGDEAAEAAELQAARQRRAAAAAEVQRLQAALTAEEGREGRLRAEKQQLQAARRAREDRANTVLVRINRAAQRLHTATQRPDPALDAPSHKAAVRQALEAIPPKAQAAVAALRELHALNRRLALIQLGLAQRTASLEPLRAALQRTEAAVRTAEAAVAERQGRLEAAKAAAREAERRLREEMGGEGGEGGGGGGGAMSPSPELLAAWAGWSNEVDELEALLEGKRAEVEAAQNALRGDEAAVLEAWRRREEEMGTLRQVEAAGAAELAKLEEELAKLREAWLPELRERLARVNEALQRHFASIRCAGEVVLREAGDQYDKYAVEIRVQYRPQEPLQALDRNHHSGGERSVATMIYLMALQGITSTPFRVVDEINQGMDSRNERKVFDLLVACSGRPDTPQCFLLTPKLIANLQYNQHVLDLALAFVSRGLLAPLEPSTRTTCLRDPSQQGGQGGQGGQPRGGAAARAAPGAAQGLGVLDWRQQKEVLLYGMGAAVRQ</sequence>
<dbReference type="GO" id="GO:0005634">
    <property type="term" value="C:nucleus"/>
    <property type="evidence" value="ECO:0007669"/>
    <property type="project" value="TreeGrafter"/>
</dbReference>